<comment type="caution">
    <text evidence="10">The sequence shown here is derived from an EMBL/GenBank/DDBJ whole genome shotgun (WGS) entry which is preliminary data.</text>
</comment>
<dbReference type="EMBL" id="VTOZ01000002">
    <property type="protein sequence ID" value="TYZ30767.1"/>
    <property type="molecule type" value="Genomic_DNA"/>
</dbReference>
<dbReference type="InterPro" id="IPR053967">
    <property type="entry name" value="LlgE_F_G-like_D1"/>
</dbReference>
<dbReference type="InterPro" id="IPR037925">
    <property type="entry name" value="FlgE/F/G-like"/>
</dbReference>
<dbReference type="Pfam" id="PF06429">
    <property type="entry name" value="Flg_bbr_C"/>
    <property type="match status" value="1"/>
</dbReference>
<evidence type="ECO:0000256" key="5">
    <source>
        <dbReference type="RuleBase" id="RU362116"/>
    </source>
</evidence>
<comment type="function">
    <text evidence="5">A flexible structure which links the flagellar filament to the drive apparatus in the basal body.</text>
</comment>
<dbReference type="Proteomes" id="UP000322783">
    <property type="component" value="Unassembled WGS sequence"/>
</dbReference>
<feature type="domain" description="Flagellar hook protein FlgE D2" evidence="8">
    <location>
        <begin position="621"/>
        <end position="730"/>
    </location>
</feature>
<keyword evidence="10" id="KW-0966">Cell projection</keyword>
<evidence type="ECO:0000259" key="9">
    <source>
        <dbReference type="Pfam" id="PF22692"/>
    </source>
</evidence>
<dbReference type="InterPro" id="IPR011491">
    <property type="entry name" value="FlgE_D2"/>
</dbReference>
<proteinExistence type="inferred from homology"/>
<dbReference type="PANTHER" id="PTHR30435:SF1">
    <property type="entry name" value="FLAGELLAR HOOK PROTEIN FLGE"/>
    <property type="match status" value="1"/>
</dbReference>
<feature type="domain" description="Flagellar basal body rod protein N-terminal" evidence="6">
    <location>
        <begin position="5"/>
        <end position="35"/>
    </location>
</feature>
<evidence type="ECO:0000313" key="10">
    <source>
        <dbReference type="EMBL" id="TYZ30767.1"/>
    </source>
</evidence>
<evidence type="ECO:0000313" key="11">
    <source>
        <dbReference type="Proteomes" id="UP000322783"/>
    </source>
</evidence>
<feature type="domain" description="Flagellar basal-body/hook protein C-terminal" evidence="7">
    <location>
        <begin position="810"/>
        <end position="853"/>
    </location>
</feature>
<dbReference type="InterPro" id="IPR037058">
    <property type="entry name" value="Falgellar_hook_FlgE_sf"/>
</dbReference>
<comment type="subcellular location">
    <subcellularLocation>
        <location evidence="1 5">Bacterial flagellum basal body</location>
    </subcellularLocation>
</comment>
<dbReference type="SUPFAM" id="SSF117143">
    <property type="entry name" value="Flagellar hook protein flgE"/>
    <property type="match status" value="2"/>
</dbReference>
<reference evidence="10 11" key="1">
    <citation type="submission" date="2019-08" db="EMBL/GenBank/DDBJ databases">
        <title>Selenomonas sp. mPRGC5 and Selenomonas sp. mPRGC8 isolated from ruminal fluid of dairy goat (Capra hircus).</title>
        <authorList>
            <person name="Poothong S."/>
            <person name="Nuengjamnong C."/>
            <person name="Tanasupawat S."/>
        </authorList>
    </citation>
    <scope>NUCLEOTIDE SEQUENCE [LARGE SCALE GENOMIC DNA]</scope>
    <source>
        <strain evidence="11">mPRGC8</strain>
    </source>
</reference>
<dbReference type="GO" id="GO:0005829">
    <property type="term" value="C:cytosol"/>
    <property type="evidence" value="ECO:0007669"/>
    <property type="project" value="TreeGrafter"/>
</dbReference>
<dbReference type="InterPro" id="IPR001444">
    <property type="entry name" value="Flag_bb_rod_N"/>
</dbReference>
<evidence type="ECO:0000259" key="7">
    <source>
        <dbReference type="Pfam" id="PF06429"/>
    </source>
</evidence>
<dbReference type="PANTHER" id="PTHR30435">
    <property type="entry name" value="FLAGELLAR PROTEIN"/>
    <property type="match status" value="1"/>
</dbReference>
<comment type="similarity">
    <text evidence="2 5">Belongs to the flagella basal body rod proteins family.</text>
</comment>
<dbReference type="PROSITE" id="PS00588">
    <property type="entry name" value="FLAGELLA_BB_ROD"/>
    <property type="match status" value="1"/>
</dbReference>
<feature type="domain" description="Flagellar hook protein FlgE/F/G-like D1" evidence="9">
    <location>
        <begin position="97"/>
        <end position="158"/>
    </location>
</feature>
<dbReference type="InterPro" id="IPR010930">
    <property type="entry name" value="Flg_bb/hook_C_dom"/>
</dbReference>
<organism evidence="10 11">
    <name type="scientific">Selenomonas caprae</name>
    <dbReference type="NCBI Taxonomy" id="2606905"/>
    <lineage>
        <taxon>Bacteria</taxon>
        <taxon>Bacillati</taxon>
        <taxon>Bacillota</taxon>
        <taxon>Negativicutes</taxon>
        <taxon>Selenomonadales</taxon>
        <taxon>Selenomonadaceae</taxon>
        <taxon>Selenomonas</taxon>
    </lineage>
</organism>
<gene>
    <name evidence="10" type="ORF">FZ041_01445</name>
</gene>
<dbReference type="NCBIfam" id="TIGR03506">
    <property type="entry name" value="FlgEFG_subfam"/>
    <property type="match status" value="2"/>
</dbReference>
<dbReference type="Pfam" id="PF00460">
    <property type="entry name" value="Flg_bb_rod"/>
    <property type="match status" value="1"/>
</dbReference>
<evidence type="ECO:0000256" key="2">
    <source>
        <dbReference type="ARBA" id="ARBA00009677"/>
    </source>
</evidence>
<dbReference type="AlphaFoldDB" id="A0A5D6WS09"/>
<dbReference type="Pfam" id="PF07559">
    <property type="entry name" value="FlgE_D2"/>
    <property type="match status" value="1"/>
</dbReference>
<evidence type="ECO:0000256" key="3">
    <source>
        <dbReference type="ARBA" id="ARBA00019015"/>
    </source>
</evidence>
<dbReference type="GO" id="GO:0009425">
    <property type="term" value="C:bacterial-type flagellum basal body"/>
    <property type="evidence" value="ECO:0007669"/>
    <property type="project" value="UniProtKB-SubCell"/>
</dbReference>
<dbReference type="GO" id="GO:0071978">
    <property type="term" value="P:bacterial-type flagellum-dependent swarming motility"/>
    <property type="evidence" value="ECO:0007669"/>
    <property type="project" value="TreeGrafter"/>
</dbReference>
<dbReference type="Gene3D" id="2.60.98.20">
    <property type="entry name" value="Flagellar hook protein FlgE"/>
    <property type="match status" value="1"/>
</dbReference>
<sequence length="855" mass="87608">MMRSLYSGVSGLKGHQTRMDVIGNNIANVNTTGFKSSRVTFADTLSQTQAGASAPTGNLGGTNPKQIGLGTGVASIDMLFTDGSVQATGKNTDLCLSGNGLFVVKQGNETYYTRDGAFEFDADGNYVLPGSGMLVQGWTAKDGELNTNGAVGGIKVESGKSMAAKVTTAATYVNNLNAAEATIEGIKLTDNKGNSITVDPTNTDTWTVGGKYTTKISNLDCSFSNGISITSASGQYAMGTNYSLDGNTTLTLSDGSTLSVPVTSSQSYKVTGAVPTSSNAIKTLNASAGTATLAADNATWGNIASWPFTLTMINGDTVSVPSSSTGTYTTGIGLSDTVDSIHGKLVSLSTGSTLTNNSNTSYTVNLAGGDTLTVNNSTNTSNNYVQNTSISGTIDSVKGKTVTLSNNDILSNDSGATYTVALANGDTLSIASSSTATYTRNSAPPAGVTVVSSSATSGAGTITLSDGSTIAAVNVAQYTIGSGISSNIGSISKGSNTTYTANINSITGLPTANIQKIEPQTTVSITQMTGKVKSGDNTLDSWTTTSSAVTLKPANGLTVSGITLTDDKSNSLKINNSDTTPYKAGDSYTSTINSIGTTMSDGTTTTKTTGSYTMGYSMPLTTTLTVYDTLGNAHSIIVYFTKTKTDSTNGNQWTASVNLDGSGSTEITEPDGSKTKVAMADATLQFKTTGTYSEGSGNLNLTLTNGSTGTHTVTVDMSKLTQYAGGTTINGTCDGNAAGTLKSVSIDSSGIITGTYTNGVKQTEAQVAIAQFNNASGLTKTGNSLYQTSNNSGTPNVKTASDLGCTITPSALEMSNVDIANEFSDMIVTQRGFQSNSKIITVSDEMLETMINMKR</sequence>
<dbReference type="Pfam" id="PF22692">
    <property type="entry name" value="LlgE_F_G_D1"/>
    <property type="match status" value="1"/>
</dbReference>
<evidence type="ECO:0000256" key="4">
    <source>
        <dbReference type="ARBA" id="ARBA00023143"/>
    </source>
</evidence>
<dbReference type="GO" id="GO:0009424">
    <property type="term" value="C:bacterial-type flagellum hook"/>
    <property type="evidence" value="ECO:0007669"/>
    <property type="project" value="TreeGrafter"/>
</dbReference>
<keyword evidence="4 5" id="KW-0975">Bacterial flagellum</keyword>
<accession>A0A5D6WS09</accession>
<protein>
    <recommendedName>
        <fullName evidence="3 5">Flagellar hook protein FlgE</fullName>
    </recommendedName>
</protein>
<name>A0A5D6WS09_9FIRM</name>
<dbReference type="InterPro" id="IPR019776">
    <property type="entry name" value="Flagellar_basal_body_rod_CS"/>
</dbReference>
<keyword evidence="10" id="KW-0969">Cilium</keyword>
<keyword evidence="10" id="KW-0282">Flagellum</keyword>
<evidence type="ECO:0000259" key="6">
    <source>
        <dbReference type="Pfam" id="PF00460"/>
    </source>
</evidence>
<dbReference type="RefSeq" id="WP_149188294.1">
    <property type="nucleotide sequence ID" value="NZ_VTOZ01000002.1"/>
</dbReference>
<dbReference type="InterPro" id="IPR020013">
    <property type="entry name" value="Flagellar_FlgE/F/G"/>
</dbReference>
<evidence type="ECO:0000256" key="1">
    <source>
        <dbReference type="ARBA" id="ARBA00004117"/>
    </source>
</evidence>
<keyword evidence="11" id="KW-1185">Reference proteome</keyword>
<evidence type="ECO:0000259" key="8">
    <source>
        <dbReference type="Pfam" id="PF07559"/>
    </source>
</evidence>